<feature type="region of interest" description="Disordered" evidence="1">
    <location>
        <begin position="258"/>
        <end position="326"/>
    </location>
</feature>
<dbReference type="OrthoDB" id="10675048at2759"/>
<feature type="compositionally biased region" description="Low complexity" evidence="1">
    <location>
        <begin position="277"/>
        <end position="292"/>
    </location>
</feature>
<feature type="region of interest" description="Disordered" evidence="1">
    <location>
        <begin position="196"/>
        <end position="216"/>
    </location>
</feature>
<gene>
    <name evidence="2" type="ORF">DMC30DRAFT_54217</name>
</gene>
<feature type="compositionally biased region" description="Basic and acidic residues" evidence="1">
    <location>
        <begin position="476"/>
        <end position="496"/>
    </location>
</feature>
<protein>
    <recommendedName>
        <fullName evidence="4">PH domain-containing protein</fullName>
    </recommendedName>
</protein>
<evidence type="ECO:0000313" key="3">
    <source>
        <dbReference type="Proteomes" id="UP000311382"/>
    </source>
</evidence>
<evidence type="ECO:0008006" key="4">
    <source>
        <dbReference type="Google" id="ProtNLM"/>
    </source>
</evidence>
<evidence type="ECO:0000313" key="2">
    <source>
        <dbReference type="EMBL" id="TNY18455.1"/>
    </source>
</evidence>
<feature type="compositionally biased region" description="Pro residues" evidence="1">
    <location>
        <begin position="454"/>
        <end position="472"/>
    </location>
</feature>
<proteinExistence type="predicted"/>
<dbReference type="Proteomes" id="UP000311382">
    <property type="component" value="Unassembled WGS sequence"/>
</dbReference>
<dbReference type="STRING" id="5288.A0A5C5FPA7"/>
<feature type="region of interest" description="Disordered" evidence="1">
    <location>
        <begin position="354"/>
        <end position="410"/>
    </location>
</feature>
<sequence>MDRGVERIGGGRAAQLAGEEGGAAGARSVSRTWSSRRGACRSRRVLPLFRIARLTLLPCRSLSADLYKLGSAPTSLFRSTTRVLFRPRFVSLTATHPHTAQGDTTSYHLHAFKSRHPSERETSRLQLTPASVVCVPAAMELPARSADGRSYAVKVTGRNTPTMNQTGAATSWVIGMDDEAIFREWLERLKDAVRELSGPQGAQQRLSTGPGGDFNEPFDLDWARRAADEASRARAAAKGSVESGVGDLVLTSQGWQLEVPPTGRYGEGSERGRTRARALGSGSASASFTTRTSLDDDDDVDSSSFSGQSSLHSRRPSFPSPPVATTSAAAGLSFLDAGESSGDDSPVDEPLLFQARSVRRHRRSKRTSEQASVASRESAHSHAHLAPPLPPPSSALPPLPPHPRHDGPDRRAAHLLQRDLFDVGLPTASTTSLPAPIGRHGRQSYLSSHSADSLPPPLPPPRVQLPPVPPSPDLAQLERELARRMPSRTRSETRNQ</sequence>
<dbReference type="EMBL" id="SOZI01000138">
    <property type="protein sequence ID" value="TNY18455.1"/>
    <property type="molecule type" value="Genomic_DNA"/>
</dbReference>
<feature type="compositionally biased region" description="Low complexity" evidence="1">
    <location>
        <begin position="302"/>
        <end position="311"/>
    </location>
</feature>
<reference evidence="2 3" key="1">
    <citation type="submission" date="2019-03" db="EMBL/GenBank/DDBJ databases">
        <title>Rhodosporidium diobovatum UCD-FST 08-225 genome sequencing, assembly, and annotation.</title>
        <authorList>
            <person name="Fakankun I.U."/>
            <person name="Fristensky B."/>
            <person name="Levin D.B."/>
        </authorList>
    </citation>
    <scope>NUCLEOTIDE SEQUENCE [LARGE SCALE GENOMIC DNA]</scope>
    <source>
        <strain evidence="2 3">UCD-FST 08-225</strain>
    </source>
</reference>
<comment type="caution">
    <text evidence="2">The sequence shown here is derived from an EMBL/GenBank/DDBJ whole genome shotgun (WGS) entry which is preliminary data.</text>
</comment>
<evidence type="ECO:0000256" key="1">
    <source>
        <dbReference type="SAM" id="MobiDB-lite"/>
    </source>
</evidence>
<feature type="compositionally biased region" description="Pro residues" evidence="1">
    <location>
        <begin position="387"/>
        <end position="401"/>
    </location>
</feature>
<organism evidence="2 3">
    <name type="scientific">Rhodotorula diobovata</name>
    <dbReference type="NCBI Taxonomy" id="5288"/>
    <lineage>
        <taxon>Eukaryota</taxon>
        <taxon>Fungi</taxon>
        <taxon>Dikarya</taxon>
        <taxon>Basidiomycota</taxon>
        <taxon>Pucciniomycotina</taxon>
        <taxon>Microbotryomycetes</taxon>
        <taxon>Sporidiobolales</taxon>
        <taxon>Sporidiobolaceae</taxon>
        <taxon>Rhodotorula</taxon>
    </lineage>
</organism>
<keyword evidence="3" id="KW-1185">Reference proteome</keyword>
<accession>A0A5C5FPA7</accession>
<name>A0A5C5FPA7_9BASI</name>
<feature type="region of interest" description="Disordered" evidence="1">
    <location>
        <begin position="427"/>
        <end position="496"/>
    </location>
</feature>
<dbReference type="AlphaFoldDB" id="A0A5C5FPA7"/>